<accession>A0A6J2XU81</accession>
<dbReference type="KEGG" id="soy:115881650"/>
<name>A0A6J2XU81_SITOR</name>
<proteinExistence type="predicted"/>
<dbReference type="PANTHER" id="PTHR37984:SF5">
    <property type="entry name" value="PROTEIN NYNRIN-LIKE"/>
    <property type="match status" value="1"/>
</dbReference>
<feature type="domain" description="Integrase zinc-binding" evidence="2">
    <location>
        <begin position="160"/>
        <end position="216"/>
    </location>
</feature>
<dbReference type="InParanoid" id="A0A6J2XU81"/>
<dbReference type="GO" id="GO:0003964">
    <property type="term" value="F:RNA-directed DNA polymerase activity"/>
    <property type="evidence" value="ECO:0007669"/>
    <property type="project" value="UniProtKB-EC"/>
</dbReference>
<dbReference type="InterPro" id="IPR043502">
    <property type="entry name" value="DNA/RNA_pol_sf"/>
</dbReference>
<dbReference type="InterPro" id="IPR041588">
    <property type="entry name" value="Integrase_H2C2"/>
</dbReference>
<dbReference type="RefSeq" id="XP_030755083.1">
    <property type="nucleotide sequence ID" value="XM_030899223.1"/>
</dbReference>
<dbReference type="GeneID" id="115881650"/>
<dbReference type="EC" id="2.7.7.49" evidence="1"/>
<evidence type="ECO:0000313" key="3">
    <source>
        <dbReference type="Proteomes" id="UP000504635"/>
    </source>
</evidence>
<evidence type="ECO:0000259" key="2">
    <source>
        <dbReference type="Pfam" id="PF17921"/>
    </source>
</evidence>
<reference evidence="4" key="1">
    <citation type="submission" date="2025-08" db="UniProtKB">
        <authorList>
            <consortium name="RefSeq"/>
        </authorList>
    </citation>
    <scope>IDENTIFICATION</scope>
    <source>
        <tissue evidence="4">Gonads</tissue>
    </source>
</reference>
<dbReference type="SUPFAM" id="SSF56672">
    <property type="entry name" value="DNA/RNA polymerases"/>
    <property type="match status" value="1"/>
</dbReference>
<sequence>MAAPLSALLKNNVKWKWSEVQQRAFENIKSKISGATLLYHPREDVPFFYTDNATITYLRTCRLLSPRIARYALVLQEFELDLVHIPGQQNLVADALSRLSAIRPPTLEDKHFRILAREDKKLCDIMEKLPQNQELQKKFVERNGILYIHQQNDEFYLLCVPKELVERFTMEYHHALGHLGAYKIWCALRNDVWWTNMYKVVKRVIKSRELCQKTKASKLPILSLQSVVSTEKK</sequence>
<dbReference type="PANTHER" id="PTHR37984">
    <property type="entry name" value="PROTEIN CBG26694"/>
    <property type="match status" value="1"/>
</dbReference>
<evidence type="ECO:0000313" key="4">
    <source>
        <dbReference type="RefSeq" id="XP_030755083.1"/>
    </source>
</evidence>
<protein>
    <recommendedName>
        <fullName evidence="1">RNA-directed DNA polymerase</fullName>
        <ecNumber evidence="1">2.7.7.49</ecNumber>
    </recommendedName>
</protein>
<evidence type="ECO:0000256" key="1">
    <source>
        <dbReference type="ARBA" id="ARBA00012493"/>
    </source>
</evidence>
<dbReference type="Proteomes" id="UP000504635">
    <property type="component" value="Unplaced"/>
</dbReference>
<dbReference type="Gene3D" id="3.30.70.270">
    <property type="match status" value="1"/>
</dbReference>
<gene>
    <name evidence="4" type="primary">LOC115881650</name>
</gene>
<dbReference type="InterPro" id="IPR050951">
    <property type="entry name" value="Retrovirus_Pol_polyprotein"/>
</dbReference>
<dbReference type="Gene3D" id="1.10.340.70">
    <property type="match status" value="1"/>
</dbReference>
<dbReference type="OrthoDB" id="7696691at2759"/>
<keyword evidence="3" id="KW-1185">Reference proteome</keyword>
<organism evidence="3 4">
    <name type="scientific">Sitophilus oryzae</name>
    <name type="common">Rice weevil</name>
    <name type="synonym">Curculio oryzae</name>
    <dbReference type="NCBI Taxonomy" id="7048"/>
    <lineage>
        <taxon>Eukaryota</taxon>
        <taxon>Metazoa</taxon>
        <taxon>Ecdysozoa</taxon>
        <taxon>Arthropoda</taxon>
        <taxon>Hexapoda</taxon>
        <taxon>Insecta</taxon>
        <taxon>Pterygota</taxon>
        <taxon>Neoptera</taxon>
        <taxon>Endopterygota</taxon>
        <taxon>Coleoptera</taxon>
        <taxon>Polyphaga</taxon>
        <taxon>Cucujiformia</taxon>
        <taxon>Curculionidae</taxon>
        <taxon>Dryophthorinae</taxon>
        <taxon>Sitophilus</taxon>
    </lineage>
</organism>
<dbReference type="Pfam" id="PF17921">
    <property type="entry name" value="Integrase_H2C2"/>
    <property type="match status" value="1"/>
</dbReference>
<dbReference type="InterPro" id="IPR043128">
    <property type="entry name" value="Rev_trsase/Diguanyl_cyclase"/>
</dbReference>
<dbReference type="AlphaFoldDB" id="A0A6J2XU81"/>